<name>A0A9W9HMH1_9EURO</name>
<evidence type="ECO:0000313" key="1">
    <source>
        <dbReference type="EMBL" id="KAJ5324711.1"/>
    </source>
</evidence>
<dbReference type="AlphaFoldDB" id="A0A9W9HMH1"/>
<dbReference type="EMBL" id="JAPZBO010000002">
    <property type="protein sequence ID" value="KAJ5324711.1"/>
    <property type="molecule type" value="Genomic_DNA"/>
</dbReference>
<accession>A0A9W9HMH1</accession>
<keyword evidence="2" id="KW-1185">Reference proteome</keyword>
<proteinExistence type="predicted"/>
<sequence>MGKSWSSPSITAAIMMNNRASLVNKLMHYSRKIDHRKDNFQETAEFLARCASELAMQTAACFIKKCARLETEFQNIKVSPVPKGKRH</sequence>
<gene>
    <name evidence="1" type="ORF">N7476_003311</name>
</gene>
<dbReference type="Proteomes" id="UP001147746">
    <property type="component" value="Unassembled WGS sequence"/>
</dbReference>
<reference evidence="1" key="1">
    <citation type="submission" date="2022-12" db="EMBL/GenBank/DDBJ databases">
        <authorList>
            <person name="Petersen C."/>
        </authorList>
    </citation>
    <scope>NUCLEOTIDE SEQUENCE</scope>
    <source>
        <strain evidence="1">IBT 21472</strain>
    </source>
</reference>
<comment type="caution">
    <text evidence="1">The sequence shown here is derived from an EMBL/GenBank/DDBJ whole genome shotgun (WGS) entry which is preliminary data.</text>
</comment>
<reference evidence="1" key="2">
    <citation type="journal article" date="2023" name="IMA Fungus">
        <title>Comparative genomic study of the Penicillium genus elucidates a diverse pangenome and 15 lateral gene transfer events.</title>
        <authorList>
            <person name="Petersen C."/>
            <person name="Sorensen T."/>
            <person name="Nielsen M.R."/>
            <person name="Sondergaard T.E."/>
            <person name="Sorensen J.L."/>
            <person name="Fitzpatrick D.A."/>
            <person name="Frisvad J.C."/>
            <person name="Nielsen K.L."/>
        </authorList>
    </citation>
    <scope>NUCLEOTIDE SEQUENCE</scope>
    <source>
        <strain evidence="1">IBT 21472</strain>
    </source>
</reference>
<protein>
    <submittedName>
        <fullName evidence="1">Uncharacterized protein</fullName>
    </submittedName>
</protein>
<organism evidence="1 2">
    <name type="scientific">Penicillium atrosanguineum</name>
    <dbReference type="NCBI Taxonomy" id="1132637"/>
    <lineage>
        <taxon>Eukaryota</taxon>
        <taxon>Fungi</taxon>
        <taxon>Dikarya</taxon>
        <taxon>Ascomycota</taxon>
        <taxon>Pezizomycotina</taxon>
        <taxon>Eurotiomycetes</taxon>
        <taxon>Eurotiomycetidae</taxon>
        <taxon>Eurotiales</taxon>
        <taxon>Aspergillaceae</taxon>
        <taxon>Penicillium</taxon>
    </lineage>
</organism>
<evidence type="ECO:0000313" key="2">
    <source>
        <dbReference type="Proteomes" id="UP001147746"/>
    </source>
</evidence>
<dbReference type="OrthoDB" id="10381719at2759"/>